<dbReference type="EC" id="5.1.3.4" evidence="4"/>
<gene>
    <name evidence="15" type="primary">araD</name>
    <name evidence="15" type="ORF">CBF27_01445</name>
</gene>
<dbReference type="OrthoDB" id="9786287at2"/>
<evidence type="ECO:0000256" key="2">
    <source>
        <dbReference type="ARBA" id="ARBA00001947"/>
    </source>
</evidence>
<dbReference type="InterPro" id="IPR050197">
    <property type="entry name" value="Aldolase_class_II_sugar_metab"/>
</dbReference>
<dbReference type="GO" id="GO:0046872">
    <property type="term" value="F:metal ion binding"/>
    <property type="evidence" value="ECO:0007669"/>
    <property type="project" value="UniProtKB-KW"/>
</dbReference>
<keyword evidence="7" id="KW-0054">Arabinose catabolism</keyword>
<keyword evidence="9" id="KW-0119">Carbohydrate metabolism</keyword>
<evidence type="ECO:0000256" key="3">
    <source>
        <dbReference type="ARBA" id="ARBA00010037"/>
    </source>
</evidence>
<comment type="cofactor">
    <cofactor evidence="2">
        <name>Zn(2+)</name>
        <dbReference type="ChEBI" id="CHEBI:29105"/>
    </cofactor>
</comment>
<evidence type="ECO:0000256" key="5">
    <source>
        <dbReference type="ARBA" id="ARBA00022723"/>
    </source>
</evidence>
<dbReference type="SMART" id="SM01007">
    <property type="entry name" value="Aldolase_II"/>
    <property type="match status" value="1"/>
</dbReference>
<organism evidence="15 16">
    <name type="scientific">Vagococcus acidifermentans</name>
    <dbReference type="NCBI Taxonomy" id="564710"/>
    <lineage>
        <taxon>Bacteria</taxon>
        <taxon>Bacillati</taxon>
        <taxon>Bacillota</taxon>
        <taxon>Bacilli</taxon>
        <taxon>Lactobacillales</taxon>
        <taxon>Enterococcaceae</taxon>
        <taxon>Vagococcus</taxon>
    </lineage>
</organism>
<comment type="caution">
    <text evidence="15">The sequence shown here is derived from an EMBL/GenBank/DDBJ whole genome shotgun (WGS) entry which is preliminary data.</text>
</comment>
<dbReference type="InterPro" id="IPR036409">
    <property type="entry name" value="Aldolase_II/adducin_N_sf"/>
</dbReference>
<comment type="pathway">
    <text evidence="12">Carbohydrate degradation; L-arabinose degradation via L-ribulose; D-xylulose 5-phosphate from L-arabinose (bacterial route): step 3/3.</text>
</comment>
<sequence length="231" mass="25863">MLKKLKEEVYAANMELQRQGLVKYTWGNASGFDEDEQVFVIKPSGVPYEELTPDDLVTVNLDGEKVDGKLNPSSDTATHAVIYKHFKEIKGVVHTHSPWATIWAQSGQELRPMGTTHADHFYGAIPCARYLTKQEIDEGYEKETGNLIVDTFKEKNIDPVAVPGILLHGHASFTWGKNVTDAVVNNVVLDEIAKMNLFARIVNPNASDLPQEILDKHYLRKHGANAYYGQN</sequence>
<dbReference type="FunFam" id="3.40.225.10:FF:000001">
    <property type="entry name" value="L-ribulose-5-phosphate 4-epimerase UlaF"/>
    <property type="match status" value="1"/>
</dbReference>
<evidence type="ECO:0000256" key="1">
    <source>
        <dbReference type="ARBA" id="ARBA00001726"/>
    </source>
</evidence>
<evidence type="ECO:0000256" key="11">
    <source>
        <dbReference type="ARBA" id="ARBA00053542"/>
    </source>
</evidence>
<evidence type="ECO:0000256" key="7">
    <source>
        <dbReference type="ARBA" id="ARBA00022935"/>
    </source>
</evidence>
<dbReference type="GO" id="GO:0016832">
    <property type="term" value="F:aldehyde-lyase activity"/>
    <property type="evidence" value="ECO:0007669"/>
    <property type="project" value="TreeGrafter"/>
</dbReference>
<dbReference type="PANTHER" id="PTHR22789:SF8">
    <property type="entry name" value="L-RIBULOSE-5-PHOSPHATE 4-EPIMERASE SGBE"/>
    <property type="match status" value="1"/>
</dbReference>
<dbReference type="PANTHER" id="PTHR22789">
    <property type="entry name" value="FUCULOSE PHOSPHATE ALDOLASE"/>
    <property type="match status" value="1"/>
</dbReference>
<dbReference type="GO" id="GO:0008742">
    <property type="term" value="F:L-ribulose-phosphate 4-epimerase activity"/>
    <property type="evidence" value="ECO:0007669"/>
    <property type="project" value="UniProtKB-EC"/>
</dbReference>
<dbReference type="Gene3D" id="3.40.225.10">
    <property type="entry name" value="Class II aldolase/adducin N-terminal domain"/>
    <property type="match status" value="1"/>
</dbReference>
<dbReference type="Proteomes" id="UP000286773">
    <property type="component" value="Unassembled WGS sequence"/>
</dbReference>
<comment type="similarity">
    <text evidence="3">Belongs to the aldolase class II family. AraD/FucA subfamily.</text>
</comment>
<dbReference type="Pfam" id="PF00596">
    <property type="entry name" value="Aldolase_II"/>
    <property type="match status" value="1"/>
</dbReference>
<evidence type="ECO:0000256" key="12">
    <source>
        <dbReference type="ARBA" id="ARBA00060520"/>
    </source>
</evidence>
<comment type="function">
    <text evidence="11">Involved in the degradation of L-arabinose. Catalyzes the interconversion of L-ribulose 5-phosphate (LRu5P) and D-xylulose 5-phosphate (D-Xu5P) via a retroaldol/aldol mechanism (carbon-carbon bond cleavage analogous to a class II aldolase reaction).</text>
</comment>
<comment type="catalytic activity">
    <reaction evidence="1">
        <text>L-ribulose 5-phosphate = D-xylulose 5-phosphate</text>
        <dbReference type="Rhea" id="RHEA:22368"/>
        <dbReference type="ChEBI" id="CHEBI:57737"/>
        <dbReference type="ChEBI" id="CHEBI:58226"/>
        <dbReference type="EC" id="5.1.3.4"/>
    </reaction>
</comment>
<feature type="domain" description="Class II aldolase/adducin N-terminal" evidence="14">
    <location>
        <begin position="7"/>
        <end position="197"/>
    </location>
</feature>
<keyword evidence="5" id="KW-0479">Metal-binding</keyword>
<accession>A0A430B2W2</accession>
<evidence type="ECO:0000256" key="6">
    <source>
        <dbReference type="ARBA" id="ARBA00022833"/>
    </source>
</evidence>
<dbReference type="GO" id="GO:0019568">
    <property type="term" value="P:arabinose catabolic process"/>
    <property type="evidence" value="ECO:0007669"/>
    <property type="project" value="UniProtKB-KW"/>
</dbReference>
<reference evidence="15 16" key="1">
    <citation type="submission" date="2017-05" db="EMBL/GenBank/DDBJ databases">
        <title>Vagococcus spp. assemblies.</title>
        <authorList>
            <person name="Gulvik C.A."/>
        </authorList>
    </citation>
    <scope>NUCLEOTIDE SEQUENCE [LARGE SCALE GENOMIC DNA]</scope>
    <source>
        <strain evidence="15 16">LMG 24798</strain>
    </source>
</reference>
<protein>
    <recommendedName>
        <fullName evidence="13">L-ribulose-5-phosphate 4-epimerase</fullName>
        <ecNumber evidence="4">5.1.3.4</ecNumber>
    </recommendedName>
    <alternativeName>
        <fullName evidence="10">Phosphoribulose isomerase</fullName>
    </alternativeName>
</protein>
<dbReference type="NCBIfam" id="NF006047">
    <property type="entry name" value="PRK08193.1"/>
    <property type="match status" value="1"/>
</dbReference>
<dbReference type="AlphaFoldDB" id="A0A430B2W2"/>
<keyword evidence="16" id="KW-1185">Reference proteome</keyword>
<proteinExistence type="inferred from homology"/>
<evidence type="ECO:0000256" key="9">
    <source>
        <dbReference type="ARBA" id="ARBA00023277"/>
    </source>
</evidence>
<evidence type="ECO:0000256" key="8">
    <source>
        <dbReference type="ARBA" id="ARBA00023235"/>
    </source>
</evidence>
<dbReference type="GO" id="GO:0005829">
    <property type="term" value="C:cytosol"/>
    <property type="evidence" value="ECO:0007669"/>
    <property type="project" value="TreeGrafter"/>
</dbReference>
<dbReference type="InterPro" id="IPR001303">
    <property type="entry name" value="Aldolase_II/adducin_N"/>
</dbReference>
<evidence type="ECO:0000256" key="13">
    <source>
        <dbReference type="ARBA" id="ARBA00074961"/>
    </source>
</evidence>
<keyword evidence="8" id="KW-0413">Isomerase</keyword>
<evidence type="ECO:0000259" key="14">
    <source>
        <dbReference type="SMART" id="SM01007"/>
    </source>
</evidence>
<keyword evidence="6" id="KW-0862">Zinc</keyword>
<dbReference type="SUPFAM" id="SSF53639">
    <property type="entry name" value="AraD/HMP-PK domain-like"/>
    <property type="match status" value="1"/>
</dbReference>
<evidence type="ECO:0000313" key="15">
    <source>
        <dbReference type="EMBL" id="RSU14670.1"/>
    </source>
</evidence>
<name>A0A430B2W2_9ENTE</name>
<evidence type="ECO:0000256" key="4">
    <source>
        <dbReference type="ARBA" id="ARBA00013186"/>
    </source>
</evidence>
<dbReference type="RefSeq" id="WP_126811645.1">
    <property type="nucleotide sequence ID" value="NZ_NGKC01000001.1"/>
</dbReference>
<evidence type="ECO:0000313" key="16">
    <source>
        <dbReference type="Proteomes" id="UP000286773"/>
    </source>
</evidence>
<dbReference type="EMBL" id="NGKC01000001">
    <property type="protein sequence ID" value="RSU14670.1"/>
    <property type="molecule type" value="Genomic_DNA"/>
</dbReference>
<evidence type="ECO:0000256" key="10">
    <source>
        <dbReference type="ARBA" id="ARBA00032206"/>
    </source>
</evidence>